<dbReference type="Proteomes" id="UP000003781">
    <property type="component" value="Unassembled WGS sequence"/>
</dbReference>
<dbReference type="AlphaFoldDB" id="A3IRZ4"/>
<dbReference type="InterPro" id="IPR045414">
    <property type="entry name" value="DUF5895"/>
</dbReference>
<feature type="compositionally biased region" description="Acidic residues" evidence="1">
    <location>
        <begin position="357"/>
        <end position="370"/>
    </location>
</feature>
<dbReference type="Pfam" id="PF19247">
    <property type="entry name" value="DUF5895"/>
    <property type="match status" value="1"/>
</dbReference>
<feature type="domain" description="DUF5895" evidence="2">
    <location>
        <begin position="23"/>
        <end position="178"/>
    </location>
</feature>
<evidence type="ECO:0000259" key="2">
    <source>
        <dbReference type="Pfam" id="PF19247"/>
    </source>
</evidence>
<feature type="region of interest" description="Disordered" evidence="1">
    <location>
        <begin position="294"/>
        <end position="370"/>
    </location>
</feature>
<accession>A3IRZ4</accession>
<name>A3IRZ4_9CHRO</name>
<evidence type="ECO:0000313" key="4">
    <source>
        <dbReference type="Proteomes" id="UP000003781"/>
    </source>
</evidence>
<reference evidence="3 4" key="1">
    <citation type="submission" date="2007-03" db="EMBL/GenBank/DDBJ databases">
        <authorList>
            <person name="Stal L."/>
            <person name="Ferriera S."/>
            <person name="Johnson J."/>
            <person name="Kravitz S."/>
            <person name="Beeson K."/>
            <person name="Sutton G."/>
            <person name="Rogers Y.-H."/>
            <person name="Friedman R."/>
            <person name="Frazier M."/>
            <person name="Venter J.C."/>
        </authorList>
    </citation>
    <scope>NUCLEOTIDE SEQUENCE [LARGE SCALE GENOMIC DNA]</scope>
    <source>
        <strain evidence="3 4">CCY0110</strain>
    </source>
</reference>
<comment type="caution">
    <text evidence="3">The sequence shown here is derived from an EMBL/GenBank/DDBJ whole genome shotgun (WGS) entry which is preliminary data.</text>
</comment>
<gene>
    <name evidence="3" type="ORF">CY0110_32030</name>
</gene>
<evidence type="ECO:0000313" key="3">
    <source>
        <dbReference type="EMBL" id="EAZ90672.1"/>
    </source>
</evidence>
<dbReference type="EMBL" id="AAXW01000021">
    <property type="protein sequence ID" value="EAZ90672.1"/>
    <property type="molecule type" value="Genomic_DNA"/>
</dbReference>
<proteinExistence type="predicted"/>
<evidence type="ECO:0000256" key="1">
    <source>
        <dbReference type="SAM" id="MobiDB-lite"/>
    </source>
</evidence>
<protein>
    <recommendedName>
        <fullName evidence="2">DUF5895 domain-containing protein</fullName>
    </recommendedName>
</protein>
<keyword evidence="4" id="KW-1185">Reference proteome</keyword>
<dbReference type="RefSeq" id="WP_008276152.1">
    <property type="nucleotide sequence ID" value="NZ_AAXW01000021.1"/>
</dbReference>
<sequence length="370" mass="41835">MAFNSGKKRNKTIDTSAFDGLKEFETRDNSTAYCQLVNPERLSSEKKIRDSNCPYGVFIPLEQAERVSFTPTEWFEEITLTFNEDSPNPATVEGYITKRMRCCIIHQSDTIELQEKTPRGWFYKGPAYKYGKPTKYKELLDGDRDNYRMRTRYLLLFVDEDNNPLHEVPLQLGLGAGTGGAIGSEVSNLRDEFNQAYSEATGNKGVALEDEVHSLTVLDMELDFHKSQGKSPFVVPVKRLHPVTKAELIDVEHEKENKGRVVTLIGEPFNNILIPKGSKAGELIFSLRETYSDFPIPNGGAEEDDTSSKSSDSENQENDTASWENDPDFFEKCTPTPQPQEKQLTKRPKPVSKVDETEVETEEADDPIPF</sequence>
<dbReference type="eggNOG" id="COG3170">
    <property type="taxonomic scope" value="Bacteria"/>
</dbReference>
<dbReference type="OrthoDB" id="581055at2"/>
<organism evidence="3 4">
    <name type="scientific">Crocosphaera chwakensis CCY0110</name>
    <dbReference type="NCBI Taxonomy" id="391612"/>
    <lineage>
        <taxon>Bacteria</taxon>
        <taxon>Bacillati</taxon>
        <taxon>Cyanobacteriota</taxon>
        <taxon>Cyanophyceae</taxon>
        <taxon>Oscillatoriophycideae</taxon>
        <taxon>Chroococcales</taxon>
        <taxon>Aphanothecaceae</taxon>
        <taxon>Crocosphaera</taxon>
        <taxon>Crocosphaera chwakensis</taxon>
    </lineage>
</organism>